<sequence>MSSFDPNTTLGALQIGVLISYVLFGIMTSQTYIYYRHFTDDPPRLKVLYPIPWPNLVDVGPQLSRLSQFSVDNLAVLAPPSVQKNLLEALEYLDNQRIVPDAQRIVAIESTVNFLDLPDCTHPPIEIKQSHHVAINRQTTVETLYEYPRGYVLEYPETSSTGCVGHLFHMDPNDWQDPILNIAYSRGGNLGQTLSGKVVKCRLLVDKEGNQVDCFERHSTCEGSKICPNSDADGLSIPHTKASRTDVRDRLRKDREERLQFTSPSRDIFLKTLSYIAAIQKLGCSRPLFEATGNFSATEEEMKDARDLYLFQTQRGYRMKEGICEGRVVFDYGDNGRPYISCEHYNPKTNKDHLHDGSIGDGSYHVEYMEAIFCGDEQEALQIEEAAFNLGYGPLTTCTTIANFSQQKAYCPFPHRDNNNNLVQPLMEHLECSSKFRVFQPKQEFRAACPFVLIVTHGAHPHPVPLPTKTPPKIRTQVLELLGKLAEDLPDITPRRFIRHPIVQSFLVTKFPTIISPTLADWHVSLSNRSHLRAFIKHALESTCPFGTGWAGVINLKARQDKNLPKDKHYIRRMITIDARTAPRHEEDDESTADPKDNMIRIIICMAPEASCRLRSMGRYLQSDIAFTRIASFLEFELACMDRDANTSLIFCRVYVNRQSAVAHQRVFDEIEAIVKEDTGEGLKWRHIHGALDGVYNGMVLSWTADQHRGQAKGLGLHLQKVASQLPLKQDLHEPARNIQDLTPYEHLRRLFRICVVHDFRNIKKCAVSDEVRWLMRSLVCIEHDDWDGTLAAIREKGGKVGNDWVNDKQSSKFFFPGICWERSFIPLDIWSAGDANSKISSSGLQKAQRFDALKIKTLITYEEYGITPSYKTGHISENMYNNLKRKANSQHRVLRKKIERYNDKLLKSLDTLDKAEKAVATKETQLSEETRPEKRQKMEGELEKKRRAEERARRAFEKQHAERSTLKRGSGKVLMMDCSINE</sequence>
<dbReference type="AlphaFoldDB" id="A0AAD6S4U8"/>
<evidence type="ECO:0000313" key="4">
    <source>
        <dbReference type="Proteomes" id="UP001218188"/>
    </source>
</evidence>
<feature type="compositionally biased region" description="Basic and acidic residues" evidence="1">
    <location>
        <begin position="929"/>
        <end position="966"/>
    </location>
</feature>
<gene>
    <name evidence="3" type="ORF">C8F04DRAFT_1403338</name>
</gene>
<reference evidence="3" key="1">
    <citation type="submission" date="2023-03" db="EMBL/GenBank/DDBJ databases">
        <title>Massive genome expansion in bonnet fungi (Mycena s.s.) driven by repeated elements and novel gene families across ecological guilds.</title>
        <authorList>
            <consortium name="Lawrence Berkeley National Laboratory"/>
            <person name="Harder C.B."/>
            <person name="Miyauchi S."/>
            <person name="Viragh M."/>
            <person name="Kuo A."/>
            <person name="Thoen E."/>
            <person name="Andreopoulos B."/>
            <person name="Lu D."/>
            <person name="Skrede I."/>
            <person name="Drula E."/>
            <person name="Henrissat B."/>
            <person name="Morin E."/>
            <person name="Kohler A."/>
            <person name="Barry K."/>
            <person name="LaButti K."/>
            <person name="Morin E."/>
            <person name="Salamov A."/>
            <person name="Lipzen A."/>
            <person name="Mereny Z."/>
            <person name="Hegedus B."/>
            <person name="Baldrian P."/>
            <person name="Stursova M."/>
            <person name="Weitz H."/>
            <person name="Taylor A."/>
            <person name="Grigoriev I.V."/>
            <person name="Nagy L.G."/>
            <person name="Martin F."/>
            <person name="Kauserud H."/>
        </authorList>
    </citation>
    <scope>NUCLEOTIDE SEQUENCE</scope>
    <source>
        <strain evidence="3">CBHHK200</strain>
    </source>
</reference>
<name>A0AAD6S4U8_9AGAR</name>
<feature type="transmembrane region" description="Helical" evidence="2">
    <location>
        <begin position="12"/>
        <end position="35"/>
    </location>
</feature>
<evidence type="ECO:0000256" key="2">
    <source>
        <dbReference type="SAM" id="Phobius"/>
    </source>
</evidence>
<accession>A0AAD6S4U8</accession>
<keyword evidence="2" id="KW-0472">Membrane</keyword>
<organism evidence="3 4">
    <name type="scientific">Mycena alexandri</name>
    <dbReference type="NCBI Taxonomy" id="1745969"/>
    <lineage>
        <taxon>Eukaryota</taxon>
        <taxon>Fungi</taxon>
        <taxon>Dikarya</taxon>
        <taxon>Basidiomycota</taxon>
        <taxon>Agaricomycotina</taxon>
        <taxon>Agaricomycetes</taxon>
        <taxon>Agaricomycetidae</taxon>
        <taxon>Agaricales</taxon>
        <taxon>Marasmiineae</taxon>
        <taxon>Mycenaceae</taxon>
        <taxon>Mycena</taxon>
    </lineage>
</organism>
<evidence type="ECO:0000313" key="3">
    <source>
        <dbReference type="EMBL" id="KAJ7020865.1"/>
    </source>
</evidence>
<keyword evidence="2" id="KW-1133">Transmembrane helix</keyword>
<comment type="caution">
    <text evidence="3">The sequence shown here is derived from an EMBL/GenBank/DDBJ whole genome shotgun (WGS) entry which is preliminary data.</text>
</comment>
<keyword evidence="2" id="KW-0812">Transmembrane</keyword>
<feature type="region of interest" description="Disordered" evidence="1">
    <location>
        <begin position="921"/>
        <end position="973"/>
    </location>
</feature>
<protein>
    <submittedName>
        <fullName evidence="3">Uncharacterized protein</fullName>
    </submittedName>
</protein>
<keyword evidence="4" id="KW-1185">Reference proteome</keyword>
<dbReference type="Proteomes" id="UP001218188">
    <property type="component" value="Unassembled WGS sequence"/>
</dbReference>
<evidence type="ECO:0000256" key="1">
    <source>
        <dbReference type="SAM" id="MobiDB-lite"/>
    </source>
</evidence>
<proteinExistence type="predicted"/>
<dbReference type="EMBL" id="JARJCM010000249">
    <property type="protein sequence ID" value="KAJ7020865.1"/>
    <property type="molecule type" value="Genomic_DNA"/>
</dbReference>